<dbReference type="EMBL" id="JAGSOJ010000001">
    <property type="protein sequence ID" value="MCM1989176.1"/>
    <property type="molecule type" value="Genomic_DNA"/>
</dbReference>
<keyword evidence="3" id="KW-1185">Reference proteome</keyword>
<sequence length="177" mass="21245">MICLETEHLILRNYRIEDFNDIYDYFSNEEVARYEDFYPMSEDEVKELIKEWQDKDSRLVVELKDKHVVIGSIGYFVDEDDDYSMDFDFNPDYGKKGYATEAGKKLLEHLFNTVDVKEVYGDCDINNENSWKLLERLGFKRIRQIDDESYKEDMEGNEIIISIYLYKIEKNNYSLKL</sequence>
<comment type="caution">
    <text evidence="2">The sequence shown here is derived from an EMBL/GenBank/DDBJ whole genome shotgun (WGS) entry which is preliminary data.</text>
</comment>
<organism evidence="2 3">
    <name type="scientific">Oceanirhabdus seepicola</name>
    <dbReference type="NCBI Taxonomy" id="2828781"/>
    <lineage>
        <taxon>Bacteria</taxon>
        <taxon>Bacillati</taxon>
        <taxon>Bacillota</taxon>
        <taxon>Clostridia</taxon>
        <taxon>Eubacteriales</taxon>
        <taxon>Clostridiaceae</taxon>
        <taxon>Oceanirhabdus</taxon>
    </lineage>
</organism>
<dbReference type="SUPFAM" id="SSF55729">
    <property type="entry name" value="Acyl-CoA N-acyltransferases (Nat)"/>
    <property type="match status" value="1"/>
</dbReference>
<dbReference type="InterPro" id="IPR051531">
    <property type="entry name" value="N-acetyltransferase"/>
</dbReference>
<reference evidence="2" key="1">
    <citation type="journal article" date="2021" name="mSystems">
        <title>Bacteria and Archaea Synergistically Convert Glycine Betaine to Biogenic Methane in the Formosa Cold Seep of the South China Sea.</title>
        <authorList>
            <person name="Li L."/>
            <person name="Zhang W."/>
            <person name="Zhang S."/>
            <person name="Song L."/>
            <person name="Sun Q."/>
            <person name="Zhang H."/>
            <person name="Xiang H."/>
            <person name="Dong X."/>
        </authorList>
    </citation>
    <scope>NUCLEOTIDE SEQUENCE</scope>
    <source>
        <strain evidence="2">ZWT</strain>
    </source>
</reference>
<reference evidence="2" key="2">
    <citation type="submission" date="2021-04" db="EMBL/GenBank/DDBJ databases">
        <authorList>
            <person name="Dong X."/>
        </authorList>
    </citation>
    <scope>NUCLEOTIDE SEQUENCE</scope>
    <source>
        <strain evidence="2">ZWT</strain>
    </source>
</reference>
<gene>
    <name evidence="2" type="ORF">KDK92_05440</name>
</gene>
<dbReference type="RefSeq" id="WP_250858098.1">
    <property type="nucleotide sequence ID" value="NZ_JAGSOJ010000001.1"/>
</dbReference>
<protein>
    <submittedName>
        <fullName evidence="2">GNAT family N-acetyltransferase</fullName>
    </submittedName>
</protein>
<dbReference type="GO" id="GO:0016747">
    <property type="term" value="F:acyltransferase activity, transferring groups other than amino-acyl groups"/>
    <property type="evidence" value="ECO:0007669"/>
    <property type="project" value="InterPro"/>
</dbReference>
<dbReference type="InterPro" id="IPR016181">
    <property type="entry name" value="Acyl_CoA_acyltransferase"/>
</dbReference>
<accession>A0A9J6P151</accession>
<dbReference type="Gene3D" id="3.40.630.30">
    <property type="match status" value="1"/>
</dbReference>
<proteinExistence type="predicted"/>
<evidence type="ECO:0000313" key="2">
    <source>
        <dbReference type="EMBL" id="MCM1989176.1"/>
    </source>
</evidence>
<feature type="domain" description="N-acetyltransferase" evidence="1">
    <location>
        <begin position="9"/>
        <end position="166"/>
    </location>
</feature>
<dbReference type="Proteomes" id="UP001056429">
    <property type="component" value="Unassembled WGS sequence"/>
</dbReference>
<evidence type="ECO:0000313" key="3">
    <source>
        <dbReference type="Proteomes" id="UP001056429"/>
    </source>
</evidence>
<dbReference type="Pfam" id="PF13302">
    <property type="entry name" value="Acetyltransf_3"/>
    <property type="match status" value="1"/>
</dbReference>
<dbReference type="PANTHER" id="PTHR43792:SF1">
    <property type="entry name" value="N-ACETYLTRANSFERASE DOMAIN-CONTAINING PROTEIN"/>
    <property type="match status" value="1"/>
</dbReference>
<dbReference type="PROSITE" id="PS51186">
    <property type="entry name" value="GNAT"/>
    <property type="match status" value="1"/>
</dbReference>
<dbReference type="InterPro" id="IPR000182">
    <property type="entry name" value="GNAT_dom"/>
</dbReference>
<dbReference type="AlphaFoldDB" id="A0A9J6P151"/>
<evidence type="ECO:0000259" key="1">
    <source>
        <dbReference type="PROSITE" id="PS51186"/>
    </source>
</evidence>
<dbReference type="PANTHER" id="PTHR43792">
    <property type="entry name" value="GNAT FAMILY, PUTATIVE (AFU_ORTHOLOGUE AFUA_3G00765)-RELATED-RELATED"/>
    <property type="match status" value="1"/>
</dbReference>
<name>A0A9J6P151_9CLOT</name>